<dbReference type="InterPro" id="IPR001478">
    <property type="entry name" value="PDZ"/>
</dbReference>
<protein>
    <recommendedName>
        <fullName evidence="7">PDZ domain-containing protein</fullName>
    </recommendedName>
</protein>
<keyword evidence="3 5" id="KW-0378">Hydrolase</keyword>
<dbReference type="FunFam" id="2.30.42.10:FF:000063">
    <property type="entry name" value="Peptidase, S41 family"/>
    <property type="match status" value="1"/>
</dbReference>
<dbReference type="InterPro" id="IPR005151">
    <property type="entry name" value="Tail-specific_protease"/>
</dbReference>
<dbReference type="Proteomes" id="UP000176639">
    <property type="component" value="Unassembled WGS sequence"/>
</dbReference>
<dbReference type="EMBL" id="MEYI01000010">
    <property type="protein sequence ID" value="OGD24195.1"/>
    <property type="molecule type" value="Genomic_DNA"/>
</dbReference>
<comment type="similarity">
    <text evidence="1 5">Belongs to the peptidase S41A family.</text>
</comment>
<evidence type="ECO:0000313" key="8">
    <source>
        <dbReference type="EMBL" id="OGD24195.1"/>
    </source>
</evidence>
<dbReference type="InterPro" id="IPR029045">
    <property type="entry name" value="ClpP/crotonase-like_dom_sf"/>
</dbReference>
<dbReference type="SMART" id="SM00228">
    <property type="entry name" value="PDZ"/>
    <property type="match status" value="1"/>
</dbReference>
<sequence>MFKSAFKLILTVSLLFVVYSFGFYAGQVSIPSIQSISGVVNKENPKGVSTDFSIFWDSWKAISEEYVDRTTIDQEKMVYGAIEGMVASLGDPYTSFFTPDDSKMLEDDINGSFSGIGAEIGFRKGILTIISPLKNSPAERAKLQTGDKILKIGDLFTDDLSLEEAVRKIRGEKGMVVTLTIMREGFSEPREFAITRDTVKIPLIDWETKDDGIAYIKLHNFLGDVDAEFQKTARQVFASEPKKIVFDLRGNAGGFLDSAIEIISYFVPQGEVIAIEDFGNNGKGRREFRSNGYRYFQDIPVVVLIDGGSASASEIVAGALKDVRNVVLVGEKTFGKGSVQEVIPLDNNTSIKITVAKWLTPSGTSIHEQGIEPTEKVEMTQQDRDENKDPQLQKALDIARNL</sequence>
<keyword evidence="4 5" id="KW-0720">Serine protease</keyword>
<dbReference type="NCBIfam" id="TIGR00225">
    <property type="entry name" value="prc"/>
    <property type="match status" value="1"/>
</dbReference>
<dbReference type="GO" id="GO:0008236">
    <property type="term" value="F:serine-type peptidase activity"/>
    <property type="evidence" value="ECO:0007669"/>
    <property type="project" value="UniProtKB-KW"/>
</dbReference>
<dbReference type="Pfam" id="PF03572">
    <property type="entry name" value="Peptidase_S41"/>
    <property type="match status" value="1"/>
</dbReference>
<dbReference type="Gene3D" id="3.30.750.44">
    <property type="match status" value="1"/>
</dbReference>
<evidence type="ECO:0000256" key="1">
    <source>
        <dbReference type="ARBA" id="ARBA00009179"/>
    </source>
</evidence>
<feature type="domain" description="PDZ" evidence="7">
    <location>
        <begin position="102"/>
        <end position="184"/>
    </location>
</feature>
<feature type="region of interest" description="Disordered" evidence="6">
    <location>
        <begin position="365"/>
        <end position="402"/>
    </location>
</feature>
<evidence type="ECO:0000256" key="5">
    <source>
        <dbReference type="RuleBase" id="RU004404"/>
    </source>
</evidence>
<evidence type="ECO:0000256" key="3">
    <source>
        <dbReference type="ARBA" id="ARBA00022801"/>
    </source>
</evidence>
<dbReference type="SMART" id="SM00245">
    <property type="entry name" value="TSPc"/>
    <property type="match status" value="1"/>
</dbReference>
<evidence type="ECO:0000259" key="7">
    <source>
        <dbReference type="PROSITE" id="PS50106"/>
    </source>
</evidence>
<evidence type="ECO:0000256" key="4">
    <source>
        <dbReference type="ARBA" id="ARBA00022825"/>
    </source>
</evidence>
<evidence type="ECO:0000313" key="9">
    <source>
        <dbReference type="Proteomes" id="UP000176639"/>
    </source>
</evidence>
<dbReference type="CDD" id="cd07560">
    <property type="entry name" value="Peptidase_S41_CPP"/>
    <property type="match status" value="1"/>
</dbReference>
<gene>
    <name evidence="8" type="ORF">A2Z10_03040</name>
</gene>
<evidence type="ECO:0000256" key="6">
    <source>
        <dbReference type="SAM" id="MobiDB-lite"/>
    </source>
</evidence>
<dbReference type="AlphaFoldDB" id="A0A1F5B0P7"/>
<evidence type="ECO:0000256" key="2">
    <source>
        <dbReference type="ARBA" id="ARBA00022670"/>
    </source>
</evidence>
<accession>A0A1F5B0P7</accession>
<dbReference type="InterPro" id="IPR036034">
    <property type="entry name" value="PDZ_sf"/>
</dbReference>
<dbReference type="InterPro" id="IPR055210">
    <property type="entry name" value="CtpA/B_N"/>
</dbReference>
<keyword evidence="2 5" id="KW-0645">Protease</keyword>
<dbReference type="SUPFAM" id="SSF52096">
    <property type="entry name" value="ClpP/crotonase"/>
    <property type="match status" value="1"/>
</dbReference>
<proteinExistence type="inferred from homology"/>
<dbReference type="Pfam" id="PF00595">
    <property type="entry name" value="PDZ"/>
    <property type="match status" value="1"/>
</dbReference>
<dbReference type="GO" id="GO:0006508">
    <property type="term" value="P:proteolysis"/>
    <property type="evidence" value="ECO:0007669"/>
    <property type="project" value="UniProtKB-KW"/>
</dbReference>
<dbReference type="GO" id="GO:0004175">
    <property type="term" value="F:endopeptidase activity"/>
    <property type="evidence" value="ECO:0007669"/>
    <property type="project" value="TreeGrafter"/>
</dbReference>
<comment type="caution">
    <text evidence="8">The sequence shown here is derived from an EMBL/GenBank/DDBJ whole genome shotgun (WGS) entry which is preliminary data.</text>
</comment>
<reference evidence="8 9" key="1">
    <citation type="journal article" date="2016" name="Nat. Commun.">
        <title>Thousands of microbial genomes shed light on interconnected biogeochemical processes in an aquifer system.</title>
        <authorList>
            <person name="Anantharaman K."/>
            <person name="Brown C.T."/>
            <person name="Hug L.A."/>
            <person name="Sharon I."/>
            <person name="Castelle C.J."/>
            <person name="Probst A.J."/>
            <person name="Thomas B.C."/>
            <person name="Singh A."/>
            <person name="Wilkins M.J."/>
            <person name="Karaoz U."/>
            <person name="Brodie E.L."/>
            <person name="Williams K.H."/>
            <person name="Hubbard S.S."/>
            <person name="Banfield J.F."/>
        </authorList>
    </citation>
    <scope>NUCLEOTIDE SEQUENCE [LARGE SCALE GENOMIC DNA]</scope>
</reference>
<dbReference type="Gene3D" id="3.90.226.10">
    <property type="entry name" value="2-enoyl-CoA Hydratase, Chain A, domain 1"/>
    <property type="match status" value="1"/>
</dbReference>
<dbReference type="PANTHER" id="PTHR32060:SF30">
    <property type="entry name" value="CARBOXY-TERMINAL PROCESSING PROTEASE CTPA"/>
    <property type="match status" value="1"/>
</dbReference>
<dbReference type="Gene3D" id="2.30.42.10">
    <property type="match status" value="1"/>
</dbReference>
<dbReference type="PROSITE" id="PS50106">
    <property type="entry name" value="PDZ"/>
    <property type="match status" value="1"/>
</dbReference>
<dbReference type="GO" id="GO:0030288">
    <property type="term" value="C:outer membrane-bounded periplasmic space"/>
    <property type="evidence" value="ECO:0007669"/>
    <property type="project" value="TreeGrafter"/>
</dbReference>
<dbReference type="GO" id="GO:0007165">
    <property type="term" value="P:signal transduction"/>
    <property type="evidence" value="ECO:0007669"/>
    <property type="project" value="TreeGrafter"/>
</dbReference>
<dbReference type="PANTHER" id="PTHR32060">
    <property type="entry name" value="TAIL-SPECIFIC PROTEASE"/>
    <property type="match status" value="1"/>
</dbReference>
<dbReference type="CDD" id="cd06782">
    <property type="entry name" value="cpPDZ_CPP-like"/>
    <property type="match status" value="1"/>
</dbReference>
<dbReference type="Pfam" id="PF22694">
    <property type="entry name" value="CtpB_N-like"/>
    <property type="match status" value="1"/>
</dbReference>
<dbReference type="SUPFAM" id="SSF50156">
    <property type="entry name" value="PDZ domain-like"/>
    <property type="match status" value="1"/>
</dbReference>
<feature type="compositionally biased region" description="Basic and acidic residues" evidence="6">
    <location>
        <begin position="369"/>
        <end position="391"/>
    </location>
</feature>
<dbReference type="InterPro" id="IPR004447">
    <property type="entry name" value="Peptidase_S41A"/>
</dbReference>
<name>A0A1F5B0P7_9BACT</name>
<organism evidence="8 9">
    <name type="scientific">Candidatus Azambacteria bacterium RBG_16_47_10</name>
    <dbReference type="NCBI Taxonomy" id="1797292"/>
    <lineage>
        <taxon>Bacteria</taxon>
        <taxon>Candidatus Azamiibacteriota</taxon>
    </lineage>
</organism>